<accession>A0A158A5Y1</accession>
<dbReference type="InterPro" id="IPR050708">
    <property type="entry name" value="T6SS_VgrG/RHS"/>
</dbReference>
<proteinExistence type="predicted"/>
<dbReference type="InterPro" id="IPR001826">
    <property type="entry name" value="RHS"/>
</dbReference>
<evidence type="ECO:0000259" key="1">
    <source>
        <dbReference type="Pfam" id="PF03527"/>
    </source>
</evidence>
<organism evidence="2 3">
    <name type="scientific">Caballeronia temeraria</name>
    <dbReference type="NCBI Taxonomy" id="1777137"/>
    <lineage>
        <taxon>Bacteria</taxon>
        <taxon>Pseudomonadati</taxon>
        <taxon>Pseudomonadota</taxon>
        <taxon>Betaproteobacteria</taxon>
        <taxon>Burkholderiales</taxon>
        <taxon>Burkholderiaceae</taxon>
        <taxon>Caballeronia</taxon>
    </lineage>
</organism>
<dbReference type="PANTHER" id="PTHR32305:SF15">
    <property type="entry name" value="PROTEIN RHSA-RELATED"/>
    <property type="match status" value="1"/>
</dbReference>
<name>A0A158A5Y1_9BURK</name>
<dbReference type="Gene3D" id="2.180.10.10">
    <property type="entry name" value="RHS repeat-associated core"/>
    <property type="match status" value="1"/>
</dbReference>
<dbReference type="InterPro" id="IPR022385">
    <property type="entry name" value="Rhs_assc_core"/>
</dbReference>
<keyword evidence="3" id="KW-1185">Reference proteome</keyword>
<sequence>MNGAPEELTDASGEIVWRTQYQVWGNTVIETAAEHYQPQQNLRFQGQYLDRETGLHYNLFRYYDPGTGRFISPDPIGLAGGINLYAYAPNPVQWVDQLGLSCDLLSKPKKVVNSNMPHAVERAVERGVYPDKNTASDALKALSKQIEKDGYPVGTIADTAHADRVLVPTGNNGMAVYQVAKNGTAKIKTVLINLLE</sequence>
<dbReference type="PRINTS" id="PR00394">
    <property type="entry name" value="RHSPROTEIN"/>
</dbReference>
<dbReference type="Pfam" id="PF03527">
    <property type="entry name" value="RHS"/>
    <property type="match status" value="1"/>
</dbReference>
<evidence type="ECO:0000313" key="2">
    <source>
        <dbReference type="EMBL" id="SAK53198.1"/>
    </source>
</evidence>
<dbReference type="AlphaFoldDB" id="A0A158A5Y1"/>
<feature type="domain" description="RHS protein conserved region" evidence="1">
    <location>
        <begin position="2"/>
        <end position="28"/>
    </location>
</feature>
<evidence type="ECO:0000313" key="3">
    <source>
        <dbReference type="Proteomes" id="UP000054624"/>
    </source>
</evidence>
<dbReference type="Proteomes" id="UP000054624">
    <property type="component" value="Unassembled WGS sequence"/>
</dbReference>
<dbReference type="STRING" id="1777137.AWB76_01821"/>
<dbReference type="EMBL" id="FCOI02000004">
    <property type="protein sequence ID" value="SAK53198.1"/>
    <property type="molecule type" value="Genomic_DNA"/>
</dbReference>
<gene>
    <name evidence="2" type="ORF">AWB76_01821</name>
</gene>
<reference evidence="3" key="1">
    <citation type="submission" date="2016-01" db="EMBL/GenBank/DDBJ databases">
        <authorList>
            <person name="Peeters Charlotte."/>
        </authorList>
    </citation>
    <scope>NUCLEOTIDE SEQUENCE [LARGE SCALE GENOMIC DNA]</scope>
</reference>
<protein>
    <submittedName>
        <fullName evidence="2">RHS protein</fullName>
    </submittedName>
</protein>
<dbReference type="PANTHER" id="PTHR32305">
    <property type="match status" value="1"/>
</dbReference>
<dbReference type="NCBIfam" id="TIGR03696">
    <property type="entry name" value="Rhs_assc_core"/>
    <property type="match status" value="1"/>
</dbReference>